<dbReference type="AlphaFoldDB" id="A7NRL3"/>
<proteinExistence type="predicted"/>
<dbReference type="Proteomes" id="UP000000263">
    <property type="component" value="Chromosome"/>
</dbReference>
<protein>
    <submittedName>
        <fullName evidence="1">Uncharacterized protein</fullName>
    </submittedName>
</protein>
<dbReference type="EMBL" id="CP000804">
    <property type="protein sequence ID" value="ABU60209.1"/>
    <property type="molecule type" value="Genomic_DNA"/>
</dbReference>
<sequence length="68" mass="7612">MQTLTVHRDGLDVRLSLDELIAINNALNEATNALDIEEFETRMGVSHEFALDLLRQIHAAIGLIPQDE</sequence>
<dbReference type="RefSeq" id="WP_012122630.1">
    <property type="nucleotide sequence ID" value="NC_009767.1"/>
</dbReference>
<dbReference type="HOGENOM" id="CLU_204655_0_0_0"/>
<dbReference type="OrthoDB" id="9135666at2"/>
<gene>
    <name evidence="1" type="ordered locus">Rcas_4178</name>
</gene>
<name>A7NRL3_ROSCS</name>
<accession>A7NRL3</accession>
<evidence type="ECO:0000313" key="2">
    <source>
        <dbReference type="Proteomes" id="UP000000263"/>
    </source>
</evidence>
<reference evidence="1 2" key="1">
    <citation type="submission" date="2007-08" db="EMBL/GenBank/DDBJ databases">
        <title>Complete sequence of Roseiflexus castenholzii DSM 13941.</title>
        <authorList>
            <consortium name="US DOE Joint Genome Institute"/>
            <person name="Copeland A."/>
            <person name="Lucas S."/>
            <person name="Lapidus A."/>
            <person name="Barry K."/>
            <person name="Glavina del Rio T."/>
            <person name="Dalin E."/>
            <person name="Tice H."/>
            <person name="Pitluck S."/>
            <person name="Thompson L.S."/>
            <person name="Brettin T."/>
            <person name="Bruce D."/>
            <person name="Detter J.C."/>
            <person name="Han C."/>
            <person name="Tapia R."/>
            <person name="Schmutz J."/>
            <person name="Larimer F."/>
            <person name="Land M."/>
            <person name="Hauser L."/>
            <person name="Kyrpides N."/>
            <person name="Mikhailova N."/>
            <person name="Bryant D.A."/>
            <person name="Hanada S."/>
            <person name="Tsukatani Y."/>
            <person name="Richardson P."/>
        </authorList>
    </citation>
    <scope>NUCLEOTIDE SEQUENCE [LARGE SCALE GENOMIC DNA]</scope>
    <source>
        <strain evidence="2">DSM 13941 / HLO8</strain>
    </source>
</reference>
<evidence type="ECO:0000313" key="1">
    <source>
        <dbReference type="EMBL" id="ABU60209.1"/>
    </source>
</evidence>
<keyword evidence="2" id="KW-1185">Reference proteome</keyword>
<dbReference type="KEGG" id="rca:Rcas_4178"/>
<dbReference type="STRING" id="383372.Rcas_4178"/>
<organism evidence="1 2">
    <name type="scientific">Roseiflexus castenholzii (strain DSM 13941 / HLO8)</name>
    <dbReference type="NCBI Taxonomy" id="383372"/>
    <lineage>
        <taxon>Bacteria</taxon>
        <taxon>Bacillati</taxon>
        <taxon>Chloroflexota</taxon>
        <taxon>Chloroflexia</taxon>
        <taxon>Chloroflexales</taxon>
        <taxon>Roseiflexineae</taxon>
        <taxon>Roseiflexaceae</taxon>
        <taxon>Roseiflexus</taxon>
    </lineage>
</organism>